<accession>A0A4Y6PXB5</accession>
<evidence type="ECO:0000256" key="4">
    <source>
        <dbReference type="ARBA" id="ARBA00022679"/>
    </source>
</evidence>
<evidence type="ECO:0000256" key="2">
    <source>
        <dbReference type="ARBA" id="ARBA00012438"/>
    </source>
</evidence>
<dbReference type="InterPro" id="IPR005467">
    <property type="entry name" value="His_kinase_dom"/>
</dbReference>
<dbReference type="PROSITE" id="PS50110">
    <property type="entry name" value="RESPONSE_REGULATORY"/>
    <property type="match status" value="1"/>
</dbReference>
<evidence type="ECO:0000256" key="3">
    <source>
        <dbReference type="ARBA" id="ARBA00022553"/>
    </source>
</evidence>
<feature type="modified residue" description="4-aspartylphosphate" evidence="8">
    <location>
        <position position="316"/>
    </location>
</feature>
<comment type="catalytic activity">
    <reaction evidence="1">
        <text>ATP + protein L-histidine = ADP + protein N-phospho-L-histidine.</text>
        <dbReference type="EC" id="2.7.13.3"/>
    </reaction>
</comment>
<dbReference type="InterPro" id="IPR036097">
    <property type="entry name" value="HisK_dim/P_sf"/>
</dbReference>
<dbReference type="Pfam" id="PF02518">
    <property type="entry name" value="HATPase_c"/>
    <property type="match status" value="1"/>
</dbReference>
<dbReference type="SUPFAM" id="SSF47384">
    <property type="entry name" value="Homodimeric domain of signal transducing histidine kinase"/>
    <property type="match status" value="1"/>
</dbReference>
<keyword evidence="5 11" id="KW-0418">Kinase</keyword>
<evidence type="ECO:0000256" key="1">
    <source>
        <dbReference type="ARBA" id="ARBA00000085"/>
    </source>
</evidence>
<dbReference type="AlphaFoldDB" id="A0A4Y6PXB5"/>
<dbReference type="Gene3D" id="3.30.565.10">
    <property type="entry name" value="Histidine kinase-like ATPase, C-terminal domain"/>
    <property type="match status" value="1"/>
</dbReference>
<evidence type="ECO:0000259" key="10">
    <source>
        <dbReference type="PROSITE" id="PS50110"/>
    </source>
</evidence>
<evidence type="ECO:0000259" key="9">
    <source>
        <dbReference type="PROSITE" id="PS50109"/>
    </source>
</evidence>
<sequence length="384" mass="42187">MSTRGADDLADLQETVGSLQQECEQKERFIATLAHELRNPITALRAAVHLQDLSGDDPSIRKKTFDIIARQTDHMERLIDDLMDVSRLSRGKISLDTRVLDLTSVVAQVFVDQQKSFDDLGVELTVELGDEPIWVEGDEMRLTQVLSNLLNNARKATEAGDRVTVAVHSDADAVLEVRDTGVGMENGEVERIFDLFAQAEAGERRDGGLGLGLAIVNGIVRLHDGEVDAESAGPGEGATFRVRLPLSTRPRAGDEASDGQTVVRERSILIVEDDRDVAQLLVQLLELEGHRVELAHDVEEGLDKLKAHTPDTVLCDLHLPGNLDGHALCRAVKIDPRFDSVRLVAMTGLGCSELREASLDSGFDEHLTKPIDLDELRRALKPRE</sequence>
<reference evidence="11 12" key="1">
    <citation type="submission" date="2019-06" db="EMBL/GenBank/DDBJ databases">
        <title>Persicimonas caeni gen. nov., sp. nov., a predatory bacterium isolated from solar saltern.</title>
        <authorList>
            <person name="Wang S."/>
        </authorList>
    </citation>
    <scope>NUCLEOTIDE SEQUENCE [LARGE SCALE GENOMIC DNA]</scope>
    <source>
        <strain evidence="11 12">YN101</strain>
    </source>
</reference>
<dbReference type="InterPro" id="IPR003661">
    <property type="entry name" value="HisK_dim/P_dom"/>
</dbReference>
<keyword evidence="12" id="KW-1185">Reference proteome</keyword>
<proteinExistence type="predicted"/>
<dbReference type="Pfam" id="PF00072">
    <property type="entry name" value="Response_reg"/>
    <property type="match status" value="1"/>
</dbReference>
<dbReference type="Proteomes" id="UP000315995">
    <property type="component" value="Chromosome"/>
</dbReference>
<dbReference type="CDD" id="cd00082">
    <property type="entry name" value="HisKA"/>
    <property type="match status" value="1"/>
</dbReference>
<dbReference type="SUPFAM" id="SSF52172">
    <property type="entry name" value="CheY-like"/>
    <property type="match status" value="1"/>
</dbReference>
<keyword evidence="4" id="KW-0808">Transferase</keyword>
<dbReference type="GO" id="GO:0000155">
    <property type="term" value="F:phosphorelay sensor kinase activity"/>
    <property type="evidence" value="ECO:0007669"/>
    <property type="project" value="InterPro"/>
</dbReference>
<dbReference type="Gene3D" id="1.10.287.130">
    <property type="match status" value="1"/>
</dbReference>
<keyword evidence="3 8" id="KW-0597">Phosphoprotein</keyword>
<organism evidence="11 12">
    <name type="scientific">Persicimonas caeni</name>
    <dbReference type="NCBI Taxonomy" id="2292766"/>
    <lineage>
        <taxon>Bacteria</taxon>
        <taxon>Deltaproteobacteria</taxon>
        <taxon>Bradymonadales</taxon>
        <taxon>Bradymonadaceae</taxon>
        <taxon>Persicimonas</taxon>
    </lineage>
</organism>
<name>A0A4Y6PXB5_PERCE</name>
<dbReference type="Pfam" id="PF00512">
    <property type="entry name" value="HisKA"/>
    <property type="match status" value="1"/>
</dbReference>
<feature type="domain" description="Response regulatory" evidence="10">
    <location>
        <begin position="267"/>
        <end position="384"/>
    </location>
</feature>
<dbReference type="RefSeq" id="WP_141198867.1">
    <property type="nucleotide sequence ID" value="NZ_CP041186.1"/>
</dbReference>
<dbReference type="InterPro" id="IPR004358">
    <property type="entry name" value="Sig_transdc_His_kin-like_C"/>
</dbReference>
<dbReference type="OrthoDB" id="9815202at2"/>
<keyword evidence="7" id="KW-0472">Membrane</keyword>
<dbReference type="FunFam" id="1.10.287.130:FF:000001">
    <property type="entry name" value="Two-component sensor histidine kinase"/>
    <property type="match status" value="1"/>
</dbReference>
<evidence type="ECO:0000256" key="6">
    <source>
        <dbReference type="ARBA" id="ARBA00023012"/>
    </source>
</evidence>
<protein>
    <recommendedName>
        <fullName evidence="2">histidine kinase</fullName>
        <ecNumber evidence="2">2.7.13.3</ecNumber>
    </recommendedName>
</protein>
<evidence type="ECO:0000313" key="11">
    <source>
        <dbReference type="EMBL" id="QDG52395.1"/>
    </source>
</evidence>
<dbReference type="PROSITE" id="PS50109">
    <property type="entry name" value="HIS_KIN"/>
    <property type="match status" value="1"/>
</dbReference>
<dbReference type="PRINTS" id="PR00344">
    <property type="entry name" value="BCTRLSENSOR"/>
</dbReference>
<accession>A0A5B8Y903</accession>
<evidence type="ECO:0000256" key="7">
    <source>
        <dbReference type="ARBA" id="ARBA00023136"/>
    </source>
</evidence>
<dbReference type="InterPro" id="IPR011006">
    <property type="entry name" value="CheY-like_superfamily"/>
</dbReference>
<feature type="domain" description="Histidine kinase" evidence="9">
    <location>
        <begin position="32"/>
        <end position="248"/>
    </location>
</feature>
<dbReference type="InterPro" id="IPR036890">
    <property type="entry name" value="HATPase_C_sf"/>
</dbReference>
<dbReference type="PANTHER" id="PTHR43547">
    <property type="entry name" value="TWO-COMPONENT HISTIDINE KINASE"/>
    <property type="match status" value="1"/>
</dbReference>
<evidence type="ECO:0000256" key="5">
    <source>
        <dbReference type="ARBA" id="ARBA00022777"/>
    </source>
</evidence>
<keyword evidence="6" id="KW-0902">Two-component regulatory system</keyword>
<dbReference type="SMART" id="SM00448">
    <property type="entry name" value="REC"/>
    <property type="match status" value="1"/>
</dbReference>
<dbReference type="EC" id="2.7.13.3" evidence="2"/>
<dbReference type="SMART" id="SM00388">
    <property type="entry name" value="HisKA"/>
    <property type="match status" value="1"/>
</dbReference>
<dbReference type="Gene3D" id="3.40.50.2300">
    <property type="match status" value="1"/>
</dbReference>
<dbReference type="EMBL" id="CP041186">
    <property type="protein sequence ID" value="QDG52395.1"/>
    <property type="molecule type" value="Genomic_DNA"/>
</dbReference>
<evidence type="ECO:0000256" key="8">
    <source>
        <dbReference type="PROSITE-ProRule" id="PRU00169"/>
    </source>
</evidence>
<dbReference type="SMART" id="SM00387">
    <property type="entry name" value="HATPase_c"/>
    <property type="match status" value="1"/>
</dbReference>
<evidence type="ECO:0000313" key="12">
    <source>
        <dbReference type="Proteomes" id="UP000315995"/>
    </source>
</evidence>
<dbReference type="InterPro" id="IPR001789">
    <property type="entry name" value="Sig_transdc_resp-reg_receiver"/>
</dbReference>
<dbReference type="PANTHER" id="PTHR43547:SF2">
    <property type="entry name" value="HYBRID SIGNAL TRANSDUCTION HISTIDINE KINASE C"/>
    <property type="match status" value="1"/>
</dbReference>
<dbReference type="InterPro" id="IPR003594">
    <property type="entry name" value="HATPase_dom"/>
</dbReference>
<dbReference type="FunFam" id="3.30.565.10:FF:000006">
    <property type="entry name" value="Sensor histidine kinase WalK"/>
    <property type="match status" value="1"/>
</dbReference>
<gene>
    <name evidence="11" type="ORF">FIV42_17100</name>
</gene>
<dbReference type="SUPFAM" id="SSF55874">
    <property type="entry name" value="ATPase domain of HSP90 chaperone/DNA topoisomerase II/histidine kinase"/>
    <property type="match status" value="1"/>
</dbReference>